<dbReference type="GO" id="GO:0046872">
    <property type="term" value="F:metal ion binding"/>
    <property type="evidence" value="ECO:0007669"/>
    <property type="project" value="InterPro"/>
</dbReference>
<dbReference type="GO" id="GO:0005737">
    <property type="term" value="C:cytoplasm"/>
    <property type="evidence" value="ECO:0007669"/>
    <property type="project" value="TreeGrafter"/>
</dbReference>
<protein>
    <recommendedName>
        <fullName evidence="4">ATP-grasp domain-containing protein</fullName>
    </recommendedName>
</protein>
<organism evidence="5 6">
    <name type="scientific">Legionella fallonii LLAP-10</name>
    <dbReference type="NCBI Taxonomy" id="1212491"/>
    <lineage>
        <taxon>Bacteria</taxon>
        <taxon>Pseudomonadati</taxon>
        <taxon>Pseudomonadota</taxon>
        <taxon>Gammaproteobacteria</taxon>
        <taxon>Legionellales</taxon>
        <taxon>Legionellaceae</taxon>
        <taxon>Legionella</taxon>
    </lineage>
</organism>
<dbReference type="Gene3D" id="3.30.1490.20">
    <property type="entry name" value="ATP-grasp fold, A domain"/>
    <property type="match status" value="1"/>
</dbReference>
<dbReference type="OrthoDB" id="9803907at2"/>
<keyword evidence="2" id="KW-0067">ATP-binding</keyword>
<dbReference type="AlphaFoldDB" id="A0A098G059"/>
<feature type="domain" description="ATP-grasp" evidence="4">
    <location>
        <begin position="62"/>
        <end position="319"/>
    </location>
</feature>
<evidence type="ECO:0000256" key="2">
    <source>
        <dbReference type="PROSITE-ProRule" id="PRU00409"/>
    </source>
</evidence>
<dbReference type="HOGENOM" id="CLU_065785_0_0_6"/>
<dbReference type="RefSeq" id="WP_045094660.1">
    <property type="nucleotide sequence ID" value="NZ_LN614827.1"/>
</dbReference>
<dbReference type="Pfam" id="PF08443">
    <property type="entry name" value="RimK"/>
    <property type="match status" value="1"/>
</dbReference>
<dbReference type="EMBL" id="LN614827">
    <property type="protein sequence ID" value="CEG55858.1"/>
    <property type="molecule type" value="Genomic_DNA"/>
</dbReference>
<dbReference type="GO" id="GO:0018169">
    <property type="term" value="F:ribosomal S6-glutamic acid ligase activity"/>
    <property type="evidence" value="ECO:0007669"/>
    <property type="project" value="TreeGrafter"/>
</dbReference>
<evidence type="ECO:0000313" key="5">
    <source>
        <dbReference type="EMBL" id="CEG55858.1"/>
    </source>
</evidence>
<name>A0A098G059_9GAMM</name>
<dbReference type="Gene3D" id="3.30.470.20">
    <property type="entry name" value="ATP-grasp fold, B domain"/>
    <property type="match status" value="2"/>
</dbReference>
<dbReference type="STRING" id="1212491.LFA_0389"/>
<keyword evidence="6" id="KW-1185">Reference proteome</keyword>
<dbReference type="InterPro" id="IPR011761">
    <property type="entry name" value="ATP-grasp"/>
</dbReference>
<accession>A0A098G059</accession>
<keyword evidence="1" id="KW-0464">Manganese</keyword>
<reference evidence="6" key="1">
    <citation type="submission" date="2014-09" db="EMBL/GenBank/DDBJ databases">
        <authorList>
            <person name="Gomez-Valero L."/>
        </authorList>
    </citation>
    <scope>NUCLEOTIDE SEQUENCE [LARGE SCALE GENOMIC DNA]</scope>
    <source>
        <strain evidence="6">ATCC700992</strain>
    </source>
</reference>
<sequence length="360" mass="40543">MNKNAEQYYQSALDLCLAVTPIPEIDGFDLYLGKTRYFCRGVVNCFNDHCSVSIARNKYCSNKLLENAGFPVPKAIAISKTDFEEGNLEEYLVDLKFPLVIKPTQDGRRGRDVLCNIQSVEELKRHLTSQFLTEEFISIEEFHGNLKSYRVLIFKNKLLGVVRRYPAHVVGDGQHNIQELIDLSNIKRQKISDMLAPIVVDDEVQIRLKELGLTLNSIPYKGESVTLCYVCNTSRGGTYEPLGKNICKENKRMLIRAAHTLNLNLVGFDIECADINRPIETTAGVIIEANANPSVRIHELAITGGIPHGVTKTILRALIYRHPLSYLWGLYKNKRTAFYIRSLMLIIVATLCAILIGIAT</sequence>
<dbReference type="PANTHER" id="PTHR21621:SF0">
    <property type="entry name" value="BETA-CITRYLGLUTAMATE SYNTHASE B-RELATED"/>
    <property type="match status" value="1"/>
</dbReference>
<dbReference type="InterPro" id="IPR013651">
    <property type="entry name" value="ATP-grasp_RimK-type"/>
</dbReference>
<evidence type="ECO:0000256" key="1">
    <source>
        <dbReference type="ARBA" id="ARBA00023211"/>
    </source>
</evidence>
<keyword evidence="2" id="KW-0547">Nucleotide-binding</keyword>
<keyword evidence="3" id="KW-1133">Transmembrane helix</keyword>
<dbReference type="Proteomes" id="UP000032430">
    <property type="component" value="Chromosome I"/>
</dbReference>
<proteinExistence type="predicted"/>
<dbReference type="SUPFAM" id="SSF56059">
    <property type="entry name" value="Glutathione synthetase ATP-binding domain-like"/>
    <property type="match status" value="1"/>
</dbReference>
<dbReference type="GO" id="GO:0009432">
    <property type="term" value="P:SOS response"/>
    <property type="evidence" value="ECO:0007669"/>
    <property type="project" value="TreeGrafter"/>
</dbReference>
<dbReference type="GO" id="GO:0005524">
    <property type="term" value="F:ATP binding"/>
    <property type="evidence" value="ECO:0007669"/>
    <property type="project" value="UniProtKB-UniRule"/>
</dbReference>
<dbReference type="PANTHER" id="PTHR21621">
    <property type="entry name" value="RIBOSOMAL PROTEIN S6 MODIFICATION PROTEIN"/>
    <property type="match status" value="1"/>
</dbReference>
<feature type="transmembrane region" description="Helical" evidence="3">
    <location>
        <begin position="338"/>
        <end position="359"/>
    </location>
</feature>
<dbReference type="PROSITE" id="PS50975">
    <property type="entry name" value="ATP_GRASP"/>
    <property type="match status" value="1"/>
</dbReference>
<dbReference type="KEGG" id="lfa:LFA_0389"/>
<gene>
    <name evidence="5" type="ORF">LFA_0389</name>
</gene>
<dbReference type="InterPro" id="IPR013815">
    <property type="entry name" value="ATP_grasp_subdomain_1"/>
</dbReference>
<keyword evidence="3" id="KW-0472">Membrane</keyword>
<evidence type="ECO:0000313" key="6">
    <source>
        <dbReference type="Proteomes" id="UP000032430"/>
    </source>
</evidence>
<evidence type="ECO:0000256" key="3">
    <source>
        <dbReference type="SAM" id="Phobius"/>
    </source>
</evidence>
<evidence type="ECO:0000259" key="4">
    <source>
        <dbReference type="PROSITE" id="PS50975"/>
    </source>
</evidence>
<keyword evidence="3" id="KW-0812">Transmembrane</keyword>